<organism evidence="6 7">
    <name type="scientific">Remersonia thermophila</name>
    <dbReference type="NCBI Taxonomy" id="72144"/>
    <lineage>
        <taxon>Eukaryota</taxon>
        <taxon>Fungi</taxon>
        <taxon>Dikarya</taxon>
        <taxon>Ascomycota</taxon>
        <taxon>Pezizomycotina</taxon>
        <taxon>Sordariomycetes</taxon>
        <taxon>Sordariomycetidae</taxon>
        <taxon>Sordariales</taxon>
        <taxon>Sordariales incertae sedis</taxon>
        <taxon>Remersonia</taxon>
    </lineage>
</organism>
<protein>
    <recommendedName>
        <fullName evidence="3">Neutral ceramidase</fullName>
        <ecNumber evidence="3">3.5.1.23</ecNumber>
    </recommendedName>
</protein>
<evidence type="ECO:0000313" key="6">
    <source>
        <dbReference type="EMBL" id="KAL2266144.1"/>
    </source>
</evidence>
<dbReference type="Pfam" id="PF04734">
    <property type="entry name" value="Ceramidase_alk"/>
    <property type="match status" value="1"/>
</dbReference>
<dbReference type="GeneID" id="98126746"/>
<keyword evidence="2 3" id="KW-0378">Hydrolase</keyword>
<dbReference type="EMBL" id="JAZGUE010000005">
    <property type="protein sequence ID" value="KAL2266144.1"/>
    <property type="molecule type" value="Genomic_DNA"/>
</dbReference>
<dbReference type="EC" id="3.5.1.23" evidence="3"/>
<evidence type="ECO:0000256" key="2">
    <source>
        <dbReference type="ARBA" id="ARBA00022801"/>
    </source>
</evidence>
<dbReference type="InterPro" id="IPR038445">
    <property type="entry name" value="NCDase_C_sf"/>
</dbReference>
<dbReference type="RefSeq" id="XP_070864871.1">
    <property type="nucleotide sequence ID" value="XM_071012102.1"/>
</dbReference>
<evidence type="ECO:0000313" key="7">
    <source>
        <dbReference type="Proteomes" id="UP001600064"/>
    </source>
</evidence>
<sequence>MPFQHDRRGAPVPRRAIVAILSAASLLCLALLALLSHHGQGPRASRFEVRSEKASAEGRANAAPLESRAAATGDKYLLGVGKADITGPVVEINLAGYADTAQVGTGLRQRIYARSFIIGEVGSSNRFVYVVLDTMSGDTAVRRGILEGLAALGPQYAVYGRSNVAVTGTHSHSGPGGWFNYLLPQITSLGFDRQGYQAIVDGAVLSIKRAHESLQEGYLDFGTTRVDDANINRSLYAYLANPASERAQYADDVDKTLTLLRFRRASDLKNIGVLTWFAVHPTSMQGNNTHVTGDNKGLAAYMFEQSVKGASHAAEGFVAGFAQANMGDASPNVLGAYCEDGSGEMCDLVTSTCRDGRSQSCRARGPMFHKLDLGVASCYVIAQRQFSGAKSLYDSLDSQSTPVKGPTVRSFHFYNDMRYYKFPLENGTVVQTCPAALGHSFAAGTSDWPGMFDFTQADSGSPNNPMWNAVRALLRTPSAEQKRCQGPKPILLDVGEMSTPYAWTPNIVDVQALRVGQLIIVVSPSEVTTMAGRRWRNAVKAAAQAAGLTGSEEPAVIVGGPANAYAHYVSTPEEYAVQRYEGASTLFGQFQLPAFVNLTLRGLPYLAPTAAGAPPAGPAPPDNRNNSLSFITGVVMDAAPLGRSFGQVTAAPRASYRRGDVVSATFVGANPRNNLRLEGTFAAVEKLSGTGAWARVLDDKDWRLVYAWRRTNWALGHSEVTITWETSAEEDAPGTYRIRYYGDSKPLIGSIRAFEGATGSFTLS</sequence>
<dbReference type="PANTHER" id="PTHR12670:SF20">
    <property type="entry name" value="NEUTRAL CERAMIDASE"/>
    <property type="match status" value="1"/>
</dbReference>
<dbReference type="Proteomes" id="UP001600064">
    <property type="component" value="Unassembled WGS sequence"/>
</dbReference>
<dbReference type="Pfam" id="PF17048">
    <property type="entry name" value="Ceramidse_alk_C"/>
    <property type="match status" value="1"/>
</dbReference>
<dbReference type="InterPro" id="IPR031329">
    <property type="entry name" value="NEUT/ALK_ceramidase_N"/>
</dbReference>
<dbReference type="InterPro" id="IPR031331">
    <property type="entry name" value="NEUT/ALK_ceramidase_C"/>
</dbReference>
<evidence type="ECO:0000256" key="3">
    <source>
        <dbReference type="RuleBase" id="RU366019"/>
    </source>
</evidence>
<evidence type="ECO:0000256" key="1">
    <source>
        <dbReference type="ARBA" id="ARBA00009835"/>
    </source>
</evidence>
<accession>A0ABR4D969</accession>
<comment type="caution">
    <text evidence="6">The sequence shown here is derived from an EMBL/GenBank/DDBJ whole genome shotgun (WGS) entry which is preliminary data.</text>
</comment>
<reference evidence="6 7" key="1">
    <citation type="journal article" date="2024" name="Commun. Biol.">
        <title>Comparative genomic analysis of thermophilic fungi reveals convergent evolutionary adaptations and gene losses.</title>
        <authorList>
            <person name="Steindorff A.S."/>
            <person name="Aguilar-Pontes M.V."/>
            <person name="Robinson A.J."/>
            <person name="Andreopoulos B."/>
            <person name="LaButti K."/>
            <person name="Kuo A."/>
            <person name="Mondo S."/>
            <person name="Riley R."/>
            <person name="Otillar R."/>
            <person name="Haridas S."/>
            <person name="Lipzen A."/>
            <person name="Grimwood J."/>
            <person name="Schmutz J."/>
            <person name="Clum A."/>
            <person name="Reid I.D."/>
            <person name="Moisan M.C."/>
            <person name="Butler G."/>
            <person name="Nguyen T.T.M."/>
            <person name="Dewar K."/>
            <person name="Conant G."/>
            <person name="Drula E."/>
            <person name="Henrissat B."/>
            <person name="Hansel C."/>
            <person name="Singer S."/>
            <person name="Hutchinson M.I."/>
            <person name="de Vries R.P."/>
            <person name="Natvig D.O."/>
            <person name="Powell A.J."/>
            <person name="Tsang A."/>
            <person name="Grigoriev I.V."/>
        </authorList>
    </citation>
    <scope>NUCLEOTIDE SEQUENCE [LARGE SCALE GENOMIC DNA]</scope>
    <source>
        <strain evidence="6 7">ATCC 22073</strain>
    </source>
</reference>
<evidence type="ECO:0000259" key="4">
    <source>
        <dbReference type="Pfam" id="PF04734"/>
    </source>
</evidence>
<dbReference type="PANTHER" id="PTHR12670">
    <property type="entry name" value="CERAMIDASE"/>
    <property type="match status" value="1"/>
</dbReference>
<feature type="domain" description="Neutral/alkaline non-lysosomal ceramidase C-terminal" evidence="5">
    <location>
        <begin position="603"/>
        <end position="763"/>
    </location>
</feature>
<feature type="domain" description="Neutral/alkaline non-lysosomal ceramidase N-terminal" evidence="4">
    <location>
        <begin position="76"/>
        <end position="597"/>
    </location>
</feature>
<gene>
    <name evidence="6" type="ORF">VTJ83DRAFT_5496</name>
</gene>
<dbReference type="Gene3D" id="2.60.40.2300">
    <property type="entry name" value="Neutral/alkaline non-lysosomal ceramidase, C-terminal domain"/>
    <property type="match status" value="1"/>
</dbReference>
<proteinExistence type="inferred from homology"/>
<keyword evidence="3" id="KW-0746">Sphingolipid metabolism</keyword>
<keyword evidence="3" id="KW-0443">Lipid metabolism</keyword>
<name>A0ABR4D969_9PEZI</name>
<keyword evidence="7" id="KW-1185">Reference proteome</keyword>
<comment type="similarity">
    <text evidence="1 3">Belongs to the neutral ceramidase family.</text>
</comment>
<comment type="catalytic activity">
    <reaction evidence="3">
        <text>an N-acylsphing-4-enine + H2O = sphing-4-enine + a fatty acid</text>
        <dbReference type="Rhea" id="RHEA:20856"/>
        <dbReference type="ChEBI" id="CHEBI:15377"/>
        <dbReference type="ChEBI" id="CHEBI:28868"/>
        <dbReference type="ChEBI" id="CHEBI:52639"/>
        <dbReference type="ChEBI" id="CHEBI:57756"/>
        <dbReference type="EC" id="3.5.1.23"/>
    </reaction>
</comment>
<dbReference type="InterPro" id="IPR006823">
    <property type="entry name" value="Ceramidase_alk"/>
</dbReference>
<evidence type="ECO:0000259" key="5">
    <source>
        <dbReference type="Pfam" id="PF17048"/>
    </source>
</evidence>